<dbReference type="RefSeq" id="WP_136794813.1">
    <property type="nucleotide sequence ID" value="NZ_SWAU01000541.1"/>
</dbReference>
<accession>A0A4V5NL23</accession>
<organism evidence="3 4">
    <name type="scientific">Cereibacter changlensis</name>
    <dbReference type="NCBI Taxonomy" id="402884"/>
    <lineage>
        <taxon>Bacteria</taxon>
        <taxon>Pseudomonadati</taxon>
        <taxon>Pseudomonadota</taxon>
        <taxon>Alphaproteobacteria</taxon>
        <taxon>Rhodobacterales</taxon>
        <taxon>Paracoccaceae</taxon>
        <taxon>Cereibacter</taxon>
    </lineage>
</organism>
<evidence type="ECO:0000256" key="1">
    <source>
        <dbReference type="ARBA" id="ARBA00022842"/>
    </source>
</evidence>
<dbReference type="PANTHER" id="PTHR43777">
    <property type="entry name" value="MOLYBDENUM COFACTOR CYTIDYLYLTRANSFERASE"/>
    <property type="match status" value="1"/>
</dbReference>
<evidence type="ECO:0000313" key="4">
    <source>
        <dbReference type="Proteomes" id="UP000306340"/>
    </source>
</evidence>
<gene>
    <name evidence="3" type="ORF">FAZ78_25010</name>
</gene>
<dbReference type="Gene3D" id="3.90.550.10">
    <property type="entry name" value="Spore Coat Polysaccharide Biosynthesis Protein SpsA, Chain A"/>
    <property type="match status" value="1"/>
</dbReference>
<keyword evidence="1" id="KW-0460">Magnesium</keyword>
<sequence>PSRTAVLEGLAVERITVAEAAEGMAASLRAGAAAVRGPLMVFLGDLPEITTEDLQAMLKAGRETPEAILRATSAEGQPGHPILFPPALLSELATLSGDTGARALLVGRPLRLIALPGRHATTDLDTPEDWAAWRAARDT</sequence>
<name>A0A4V5NL23_9RHOB</name>
<dbReference type="AlphaFoldDB" id="A0A4V5NL23"/>
<feature type="domain" description="MobA-like NTP transferase" evidence="2">
    <location>
        <begin position="4"/>
        <end position="105"/>
    </location>
</feature>
<proteinExistence type="predicted"/>
<evidence type="ECO:0000313" key="3">
    <source>
        <dbReference type="EMBL" id="TKA93957.1"/>
    </source>
</evidence>
<feature type="non-terminal residue" evidence="3">
    <location>
        <position position="1"/>
    </location>
</feature>
<keyword evidence="3" id="KW-0808">Transferase</keyword>
<dbReference type="SUPFAM" id="SSF53448">
    <property type="entry name" value="Nucleotide-diphospho-sugar transferases"/>
    <property type="match status" value="1"/>
</dbReference>
<dbReference type="InterPro" id="IPR029044">
    <property type="entry name" value="Nucleotide-diphossugar_trans"/>
</dbReference>
<dbReference type="GO" id="GO:0016779">
    <property type="term" value="F:nucleotidyltransferase activity"/>
    <property type="evidence" value="ECO:0007669"/>
    <property type="project" value="UniProtKB-ARBA"/>
</dbReference>
<comment type="caution">
    <text evidence="3">The sequence shown here is derived from an EMBL/GenBank/DDBJ whole genome shotgun (WGS) entry which is preliminary data.</text>
</comment>
<dbReference type="PANTHER" id="PTHR43777:SF1">
    <property type="entry name" value="MOLYBDENUM COFACTOR CYTIDYLYLTRANSFERASE"/>
    <property type="match status" value="1"/>
</dbReference>
<dbReference type="Pfam" id="PF12804">
    <property type="entry name" value="NTP_transf_3"/>
    <property type="match status" value="1"/>
</dbReference>
<evidence type="ECO:0000259" key="2">
    <source>
        <dbReference type="Pfam" id="PF12804"/>
    </source>
</evidence>
<dbReference type="EMBL" id="SWAU01000541">
    <property type="protein sequence ID" value="TKA93957.1"/>
    <property type="molecule type" value="Genomic_DNA"/>
</dbReference>
<reference evidence="3 4" key="1">
    <citation type="submission" date="2019-04" db="EMBL/GenBank/DDBJ databases">
        <title>Crypto-aerobic microbial life in anoxic (sulfidic) marine sediments.</title>
        <authorList>
            <person name="Bhattacharya S."/>
            <person name="Roy C."/>
            <person name="Mondal N."/>
            <person name="Sarkar J."/>
            <person name="Mandal S."/>
            <person name="Rameez M.J."/>
            <person name="Ghosh W."/>
        </authorList>
    </citation>
    <scope>NUCLEOTIDE SEQUENCE [LARGE SCALE GENOMIC DNA]</scope>
    <source>
        <strain evidence="3 4">SBBC</strain>
    </source>
</reference>
<dbReference type="Proteomes" id="UP000306340">
    <property type="component" value="Unassembled WGS sequence"/>
</dbReference>
<dbReference type="InterPro" id="IPR025877">
    <property type="entry name" value="MobA-like_NTP_Trfase"/>
</dbReference>
<protein>
    <submittedName>
        <fullName evidence="3">Nucleotidyltransferase family protein</fullName>
    </submittedName>
</protein>